<comment type="similarity">
    <text evidence="1 3">Belongs to the GST superfamily.</text>
</comment>
<organism evidence="6 7">
    <name type="scientific">Sphingobium algorifonticola</name>
    <dbReference type="NCBI Taxonomy" id="2008318"/>
    <lineage>
        <taxon>Bacteria</taxon>
        <taxon>Pseudomonadati</taxon>
        <taxon>Pseudomonadota</taxon>
        <taxon>Alphaproteobacteria</taxon>
        <taxon>Sphingomonadales</taxon>
        <taxon>Sphingomonadaceae</taxon>
        <taxon>Sphingobium</taxon>
    </lineage>
</organism>
<dbReference type="PANTHER" id="PTHR44051:SF8">
    <property type="entry name" value="GLUTATHIONE S-TRANSFERASE GSTA"/>
    <property type="match status" value="1"/>
</dbReference>
<dbReference type="PANTHER" id="PTHR44051">
    <property type="entry name" value="GLUTATHIONE S-TRANSFERASE-RELATED"/>
    <property type="match status" value="1"/>
</dbReference>
<evidence type="ECO:0000259" key="5">
    <source>
        <dbReference type="PROSITE" id="PS50405"/>
    </source>
</evidence>
<dbReference type="Gene3D" id="1.20.1050.10">
    <property type="match status" value="1"/>
</dbReference>
<protein>
    <submittedName>
        <fullName evidence="6">Glutathione S-transferase family protein</fullName>
    </submittedName>
</protein>
<name>A0A437J971_9SPHN</name>
<dbReference type="RefSeq" id="WP_127690099.1">
    <property type="nucleotide sequence ID" value="NZ_RZUL01000002.1"/>
</dbReference>
<dbReference type="FunFam" id="3.40.30.10:FF:000039">
    <property type="entry name" value="Glutathione S-transferase domain"/>
    <property type="match status" value="1"/>
</dbReference>
<dbReference type="SUPFAM" id="SSF52833">
    <property type="entry name" value="Thioredoxin-like"/>
    <property type="match status" value="1"/>
</dbReference>
<evidence type="ECO:0000313" key="6">
    <source>
        <dbReference type="EMBL" id="RVT41943.1"/>
    </source>
</evidence>
<reference evidence="6 7" key="1">
    <citation type="submission" date="2019-01" db="EMBL/GenBank/DDBJ databases">
        <authorList>
            <person name="Chen W.-M."/>
        </authorList>
    </citation>
    <scope>NUCLEOTIDE SEQUENCE [LARGE SCALE GENOMIC DNA]</scope>
    <source>
        <strain evidence="6 7">TLA-22</strain>
    </source>
</reference>
<evidence type="ECO:0000259" key="4">
    <source>
        <dbReference type="PROSITE" id="PS50404"/>
    </source>
</evidence>
<dbReference type="Pfam" id="PF02798">
    <property type="entry name" value="GST_N"/>
    <property type="match status" value="1"/>
</dbReference>
<dbReference type="InterPro" id="IPR040079">
    <property type="entry name" value="Glutathione_S-Trfase"/>
</dbReference>
<dbReference type="Pfam" id="PF00043">
    <property type="entry name" value="GST_C"/>
    <property type="match status" value="1"/>
</dbReference>
<dbReference type="InterPro" id="IPR036249">
    <property type="entry name" value="Thioredoxin-like_sf"/>
</dbReference>
<dbReference type="EMBL" id="RZUL01000002">
    <property type="protein sequence ID" value="RVT41943.1"/>
    <property type="molecule type" value="Genomic_DNA"/>
</dbReference>
<gene>
    <name evidence="6" type="ORF">ENE74_06730</name>
</gene>
<comment type="caution">
    <text evidence="6">The sequence shown here is derived from an EMBL/GenBank/DDBJ whole genome shotgun (WGS) entry which is preliminary data.</text>
</comment>
<dbReference type="PROSITE" id="PS50405">
    <property type="entry name" value="GST_CTER"/>
    <property type="match status" value="1"/>
</dbReference>
<evidence type="ECO:0000256" key="1">
    <source>
        <dbReference type="ARBA" id="ARBA00007409"/>
    </source>
</evidence>
<keyword evidence="7" id="KW-1185">Reference proteome</keyword>
<keyword evidence="2 6" id="KW-0808">Transferase</keyword>
<dbReference type="SFLD" id="SFLDS00019">
    <property type="entry name" value="Glutathione_Transferase_(cytos"/>
    <property type="match status" value="1"/>
</dbReference>
<feature type="domain" description="GST N-terminal" evidence="4">
    <location>
        <begin position="1"/>
        <end position="80"/>
    </location>
</feature>
<feature type="domain" description="GST C-terminal" evidence="5">
    <location>
        <begin position="84"/>
        <end position="210"/>
    </location>
</feature>
<accession>A0A437J971</accession>
<evidence type="ECO:0000256" key="2">
    <source>
        <dbReference type="ARBA" id="ARBA00022679"/>
    </source>
</evidence>
<dbReference type="InterPro" id="IPR004045">
    <property type="entry name" value="Glutathione_S-Trfase_N"/>
</dbReference>
<dbReference type="Gene3D" id="3.40.30.10">
    <property type="entry name" value="Glutaredoxin"/>
    <property type="match status" value="1"/>
</dbReference>
<evidence type="ECO:0000256" key="3">
    <source>
        <dbReference type="RuleBase" id="RU003494"/>
    </source>
</evidence>
<dbReference type="Proteomes" id="UP000282977">
    <property type="component" value="Unassembled WGS sequence"/>
</dbReference>
<dbReference type="AlphaFoldDB" id="A0A437J971"/>
<dbReference type="SFLD" id="SFLDG00358">
    <property type="entry name" value="Main_(cytGST)"/>
    <property type="match status" value="1"/>
</dbReference>
<dbReference type="SFLD" id="SFLDG01150">
    <property type="entry name" value="Main.1:_Beta-like"/>
    <property type="match status" value="1"/>
</dbReference>
<proteinExistence type="inferred from homology"/>
<dbReference type="InterPro" id="IPR036282">
    <property type="entry name" value="Glutathione-S-Trfase_C_sf"/>
</dbReference>
<sequence>MITLYGTAHSRTHRVLWLLRELGLAFEHIPTDFVTRENRDPAFLAVNPNGRVPALVDGDITLWESLTINLYLSRRYGGEIAARGFVEETLAMQWSMWAAAELDKALFLAATNLRFFAAADRNPDDVALALRKLSRPFAVLDGWLTDRRYILGDRFTVADLNVAAVLSLVRLCGLPVEPYPAMSQWLGGCLDRPAADDYLRLDFKLSRLPPENYIFMFL</sequence>
<dbReference type="OrthoDB" id="7583243at2"/>
<dbReference type="CDD" id="cd03207">
    <property type="entry name" value="GST_C_8"/>
    <property type="match status" value="1"/>
</dbReference>
<dbReference type="InterPro" id="IPR004046">
    <property type="entry name" value="GST_C"/>
</dbReference>
<dbReference type="CDD" id="cd03046">
    <property type="entry name" value="GST_N_GTT1_like"/>
    <property type="match status" value="1"/>
</dbReference>
<dbReference type="SUPFAM" id="SSF47616">
    <property type="entry name" value="GST C-terminal domain-like"/>
    <property type="match status" value="1"/>
</dbReference>
<dbReference type="PROSITE" id="PS50404">
    <property type="entry name" value="GST_NTER"/>
    <property type="match status" value="1"/>
</dbReference>
<dbReference type="GO" id="GO:0016740">
    <property type="term" value="F:transferase activity"/>
    <property type="evidence" value="ECO:0007669"/>
    <property type="project" value="UniProtKB-KW"/>
</dbReference>
<evidence type="ECO:0000313" key="7">
    <source>
        <dbReference type="Proteomes" id="UP000282977"/>
    </source>
</evidence>
<dbReference type="InterPro" id="IPR010987">
    <property type="entry name" value="Glutathione-S-Trfase_C-like"/>
</dbReference>